<reference evidence="1" key="1">
    <citation type="submission" date="2020-04" db="EMBL/GenBank/DDBJ databases">
        <authorList>
            <person name="Alioto T."/>
            <person name="Alioto T."/>
            <person name="Gomez Garrido J."/>
        </authorList>
    </citation>
    <scope>NUCLEOTIDE SEQUENCE</scope>
    <source>
        <strain evidence="1">A484AB</strain>
    </source>
</reference>
<organism evidence="1 2">
    <name type="scientific">Paramuricea clavata</name>
    <name type="common">Red gorgonian</name>
    <name type="synonym">Violescent sea-whip</name>
    <dbReference type="NCBI Taxonomy" id="317549"/>
    <lineage>
        <taxon>Eukaryota</taxon>
        <taxon>Metazoa</taxon>
        <taxon>Cnidaria</taxon>
        <taxon>Anthozoa</taxon>
        <taxon>Octocorallia</taxon>
        <taxon>Malacalcyonacea</taxon>
        <taxon>Plexauridae</taxon>
        <taxon>Paramuricea</taxon>
    </lineage>
</organism>
<gene>
    <name evidence="1" type="ORF">PACLA_8A010670</name>
</gene>
<protein>
    <submittedName>
        <fullName evidence="1">Uncharacterized protein</fullName>
    </submittedName>
</protein>
<feature type="non-terminal residue" evidence="1">
    <location>
        <position position="271"/>
    </location>
</feature>
<dbReference type="EMBL" id="CACRXK020010404">
    <property type="protein sequence ID" value="CAB4019323.1"/>
    <property type="molecule type" value="Genomic_DNA"/>
</dbReference>
<evidence type="ECO:0000313" key="1">
    <source>
        <dbReference type="EMBL" id="CAB4019323.1"/>
    </source>
</evidence>
<accession>A0A6S7IP37</accession>
<sequence length="271" mass="30803">LNSNDTLKTIIAQNEKEFKKCEEIESDCSQANDNENEDEMDNLFKLSVLFVRGNPFDSLKHWRMRCRFLDANLRIGSLGRIREVDEEFLSISEQENGFSSRPLSRRGVRLIQVQPKENEILQEAVEADDVGSSELSKECCIEEHCKDSSNDLCGFCDDLEGIIAVDDSKFKSDTNKSVTSLADAIHQPDERKTFTYNNCGNAEGSFHATQRKDQIPEHLTDLPETDESPEPNQTAAIERPGFFTKTLRRIMALFQARKVDVWPGQNSQSFV</sequence>
<keyword evidence="2" id="KW-1185">Reference proteome</keyword>
<dbReference type="AlphaFoldDB" id="A0A6S7IP37"/>
<evidence type="ECO:0000313" key="2">
    <source>
        <dbReference type="Proteomes" id="UP001152795"/>
    </source>
</evidence>
<name>A0A6S7IP37_PARCT</name>
<dbReference type="Proteomes" id="UP001152795">
    <property type="component" value="Unassembled WGS sequence"/>
</dbReference>
<proteinExistence type="predicted"/>
<comment type="caution">
    <text evidence="1">The sequence shown here is derived from an EMBL/GenBank/DDBJ whole genome shotgun (WGS) entry which is preliminary data.</text>
</comment>